<comment type="caution">
    <text evidence="11">The sequence shown here is derived from an EMBL/GenBank/DDBJ whole genome shotgun (WGS) entry which is preliminary data.</text>
</comment>
<evidence type="ECO:0000256" key="6">
    <source>
        <dbReference type="ARBA" id="ARBA00022801"/>
    </source>
</evidence>
<dbReference type="EC" id="3.4.24.-" evidence="11"/>
<dbReference type="Proteomes" id="UP001216907">
    <property type="component" value="Unassembled WGS sequence"/>
</dbReference>
<dbReference type="PANTHER" id="PTHR10201">
    <property type="entry name" value="MATRIX METALLOPROTEINASE"/>
    <property type="match status" value="1"/>
</dbReference>
<dbReference type="GO" id="GO:0008237">
    <property type="term" value="F:metallopeptidase activity"/>
    <property type="evidence" value="ECO:0007669"/>
    <property type="project" value="UniProtKB-KW"/>
</dbReference>
<dbReference type="Gene3D" id="2.60.120.380">
    <property type="match status" value="2"/>
</dbReference>
<evidence type="ECO:0000256" key="2">
    <source>
        <dbReference type="ARBA" id="ARBA00010370"/>
    </source>
</evidence>
<sequence>MATAGYDYLVKAGYRWADPARITYSIAPDGVQWISGINGINAAFDSKLGAGVWEREIARALATWESVANINLVPVADGNYRENSLGSSQGDPRFGDIRIGGSTYVGNLSTLAQTYFPPPQGTSAGGDVDVNLGMAYAIGANYDLYSVILHETGHSLGLDHPSSSQVVMRAVYGGVVNGLTDGDIAGIQSIYGARQADMYESQGYGLSSSKPIDLTSVLTSARTSTASSASLTKIGDVEWFSFVAPSYASGSWQVTASASNTSMLSPKVMVYDAGGNLMGQAADATKWSTDATASMSSIVPGQRYYAAVTGATSDVFAVGSYSFTVSMSQSPSIPTPPVATPTPTPTPTPVPTPPSTPASPVHSTSVTIAADRFELNNSSASATKLGRLAQGLLTGLTLPTADVDFFSFQAGAAGVYQVSAGRSYIQVLNSRGRVLAQGTGAVNVSATRNASFVIRTQAPGSTGIADYTLAINPVASGKRRLVLGKSLAHQETIAKPEAFQVRAAPAWAAAMRAAIV</sequence>
<dbReference type="EMBL" id="JARRAG010000001">
    <property type="protein sequence ID" value="MDG3003485.1"/>
    <property type="molecule type" value="Genomic_DNA"/>
</dbReference>
<evidence type="ECO:0000256" key="3">
    <source>
        <dbReference type="ARBA" id="ARBA00022670"/>
    </source>
</evidence>
<evidence type="ECO:0000313" key="12">
    <source>
        <dbReference type="Proteomes" id="UP001216907"/>
    </source>
</evidence>
<comment type="similarity">
    <text evidence="2">Belongs to the peptidase M10A family.</text>
</comment>
<dbReference type="InterPro" id="IPR006026">
    <property type="entry name" value="Peptidase_Metallo"/>
</dbReference>
<dbReference type="PRINTS" id="PR00138">
    <property type="entry name" value="MATRIXIN"/>
</dbReference>
<feature type="domain" description="Peptidase metallopeptidase" evidence="10">
    <location>
        <begin position="12"/>
        <end position="193"/>
    </location>
</feature>
<organism evidence="11 12">
    <name type="scientific">Paludisphaera mucosa</name>
    <dbReference type="NCBI Taxonomy" id="3030827"/>
    <lineage>
        <taxon>Bacteria</taxon>
        <taxon>Pseudomonadati</taxon>
        <taxon>Planctomycetota</taxon>
        <taxon>Planctomycetia</taxon>
        <taxon>Isosphaerales</taxon>
        <taxon>Isosphaeraceae</taxon>
        <taxon>Paludisphaera</taxon>
    </lineage>
</organism>
<keyword evidence="8 11" id="KW-0482">Metalloprotease</keyword>
<evidence type="ECO:0000256" key="4">
    <source>
        <dbReference type="ARBA" id="ARBA00022723"/>
    </source>
</evidence>
<dbReference type="Gene3D" id="3.40.390.10">
    <property type="entry name" value="Collagenase (Catalytic Domain)"/>
    <property type="match status" value="1"/>
</dbReference>
<dbReference type="InterPro" id="IPR021190">
    <property type="entry name" value="Pept_M10A"/>
</dbReference>
<evidence type="ECO:0000313" key="11">
    <source>
        <dbReference type="EMBL" id="MDG3003485.1"/>
    </source>
</evidence>
<keyword evidence="3" id="KW-0645">Protease</keyword>
<evidence type="ECO:0000256" key="7">
    <source>
        <dbReference type="ARBA" id="ARBA00022833"/>
    </source>
</evidence>
<dbReference type="PANTHER" id="PTHR10201:SF291">
    <property type="entry name" value="MATRIX METALLOPROTEINASE 1, ISOFORM C-RELATED"/>
    <property type="match status" value="1"/>
</dbReference>
<evidence type="ECO:0000256" key="1">
    <source>
        <dbReference type="ARBA" id="ARBA00001947"/>
    </source>
</evidence>
<evidence type="ECO:0000256" key="5">
    <source>
        <dbReference type="ARBA" id="ARBA00022729"/>
    </source>
</evidence>
<dbReference type="Pfam" id="PF00413">
    <property type="entry name" value="Peptidase_M10"/>
    <property type="match status" value="1"/>
</dbReference>
<dbReference type="InterPro" id="IPR024079">
    <property type="entry name" value="MetalloPept_cat_dom_sf"/>
</dbReference>
<dbReference type="SUPFAM" id="SSF50985">
    <property type="entry name" value="RCC1/BLIP-II"/>
    <property type="match status" value="1"/>
</dbReference>
<comment type="cofactor">
    <cofactor evidence="1">
        <name>Zn(2+)</name>
        <dbReference type="ChEBI" id="CHEBI:29105"/>
    </cofactor>
</comment>
<keyword evidence="6 11" id="KW-0378">Hydrolase</keyword>
<proteinExistence type="inferred from homology"/>
<gene>
    <name evidence="11" type="ORF">PZE19_06885</name>
</gene>
<evidence type="ECO:0000256" key="8">
    <source>
        <dbReference type="ARBA" id="ARBA00023049"/>
    </source>
</evidence>
<feature type="region of interest" description="Disordered" evidence="9">
    <location>
        <begin position="329"/>
        <end position="362"/>
    </location>
</feature>
<keyword evidence="12" id="KW-1185">Reference proteome</keyword>
<keyword evidence="7" id="KW-0862">Zinc</keyword>
<feature type="compositionally biased region" description="Pro residues" evidence="9">
    <location>
        <begin position="333"/>
        <end position="357"/>
    </location>
</feature>
<accession>A0ABT6F7D6</accession>
<dbReference type="InterPro" id="IPR001818">
    <property type="entry name" value="Pept_M10_metallopeptidase"/>
</dbReference>
<keyword evidence="4" id="KW-0479">Metal-binding</keyword>
<evidence type="ECO:0000259" key="10">
    <source>
        <dbReference type="SMART" id="SM00235"/>
    </source>
</evidence>
<dbReference type="InterPro" id="IPR009091">
    <property type="entry name" value="RCC1/BLIP-II"/>
</dbReference>
<name>A0ABT6F7D6_9BACT</name>
<dbReference type="SMART" id="SM00235">
    <property type="entry name" value="ZnMc"/>
    <property type="match status" value="1"/>
</dbReference>
<keyword evidence="5" id="KW-0732">Signal</keyword>
<reference evidence="11 12" key="1">
    <citation type="submission" date="2023-03" db="EMBL/GenBank/DDBJ databases">
        <title>Paludisphaera mucosa sp. nov. a novel planctomycete from northern fen.</title>
        <authorList>
            <person name="Ivanova A."/>
        </authorList>
    </citation>
    <scope>NUCLEOTIDE SEQUENCE [LARGE SCALE GENOMIC DNA]</scope>
    <source>
        <strain evidence="11 12">Pla2</strain>
    </source>
</reference>
<evidence type="ECO:0000256" key="9">
    <source>
        <dbReference type="SAM" id="MobiDB-lite"/>
    </source>
</evidence>
<dbReference type="RefSeq" id="WP_277859835.1">
    <property type="nucleotide sequence ID" value="NZ_JARRAG010000001.1"/>
</dbReference>
<dbReference type="SUPFAM" id="SSF55486">
    <property type="entry name" value="Metalloproteases ('zincins'), catalytic domain"/>
    <property type="match status" value="1"/>
</dbReference>
<protein>
    <submittedName>
        <fullName evidence="11">Matrixin family metalloprotease</fullName>
        <ecNumber evidence="11">3.4.24.-</ecNumber>
    </submittedName>
</protein>